<dbReference type="RefSeq" id="WP_079408915.1">
    <property type="nucleotide sequence ID" value="NZ_MBTG01000001.1"/>
</dbReference>
<name>A0A1V4HSJ3_9BACL</name>
<evidence type="ECO:0000313" key="1">
    <source>
        <dbReference type="EMBL" id="OPH61914.1"/>
    </source>
</evidence>
<gene>
    <name evidence="1" type="ORF">BC351_01345</name>
</gene>
<organism evidence="1 2">
    <name type="scientific">Paenibacillus ferrarius</name>
    <dbReference type="NCBI Taxonomy" id="1469647"/>
    <lineage>
        <taxon>Bacteria</taxon>
        <taxon>Bacillati</taxon>
        <taxon>Bacillota</taxon>
        <taxon>Bacilli</taxon>
        <taxon>Bacillales</taxon>
        <taxon>Paenibacillaceae</taxon>
        <taxon>Paenibacillus</taxon>
    </lineage>
</organism>
<evidence type="ECO:0000313" key="2">
    <source>
        <dbReference type="Proteomes" id="UP000190626"/>
    </source>
</evidence>
<comment type="caution">
    <text evidence="1">The sequence shown here is derived from an EMBL/GenBank/DDBJ whole genome shotgun (WGS) entry which is preliminary data.</text>
</comment>
<dbReference type="OrthoDB" id="9797779at2"/>
<reference evidence="2" key="1">
    <citation type="submission" date="2016-07" db="EMBL/GenBank/DDBJ databases">
        <authorList>
            <person name="Florea S."/>
            <person name="Webb J.S."/>
            <person name="Jaromczyk J."/>
            <person name="Schardl C.L."/>
        </authorList>
    </citation>
    <scope>NUCLEOTIDE SEQUENCE [LARGE SCALE GENOMIC DNA]</scope>
    <source>
        <strain evidence="2">CY1</strain>
    </source>
</reference>
<dbReference type="Proteomes" id="UP000190626">
    <property type="component" value="Unassembled WGS sequence"/>
</dbReference>
<keyword evidence="2" id="KW-1185">Reference proteome</keyword>
<dbReference type="STRING" id="1469647.BC351_01345"/>
<accession>A0A1V4HSJ3</accession>
<sequence>MIDKFIETICEIHNISRDKMPNKAIPYLYNMKDIALLKEILSDNSEMDYSMLSEIYKFNKENIYRVISKHNIINIEDRVMSSLYLTFENKAFFDRCFQKFRLCNHA</sequence>
<proteinExistence type="predicted"/>
<protein>
    <submittedName>
        <fullName evidence="1">Uncharacterized protein</fullName>
    </submittedName>
</protein>
<dbReference type="AlphaFoldDB" id="A0A1V4HSJ3"/>
<dbReference type="EMBL" id="MBTG01000001">
    <property type="protein sequence ID" value="OPH61914.1"/>
    <property type="molecule type" value="Genomic_DNA"/>
</dbReference>